<dbReference type="InterPro" id="IPR016064">
    <property type="entry name" value="NAD/diacylglycerol_kinase_sf"/>
</dbReference>
<reference evidence="2" key="2">
    <citation type="submission" date="2020-09" db="EMBL/GenBank/DDBJ databases">
        <authorList>
            <person name="Sun Q."/>
            <person name="Kim S."/>
        </authorList>
    </citation>
    <scope>NUCLEOTIDE SEQUENCE</scope>
    <source>
        <strain evidence="2">KCTC 12988</strain>
    </source>
</reference>
<dbReference type="Pfam" id="PF00781">
    <property type="entry name" value="DAGK_cat"/>
    <property type="match status" value="1"/>
</dbReference>
<reference evidence="2" key="1">
    <citation type="journal article" date="2014" name="Int. J. Syst. Evol. Microbiol.">
        <title>Complete genome sequence of Corynebacterium casei LMG S-19264T (=DSM 44701T), isolated from a smear-ripened cheese.</title>
        <authorList>
            <consortium name="US DOE Joint Genome Institute (JGI-PGF)"/>
            <person name="Walter F."/>
            <person name="Albersmeier A."/>
            <person name="Kalinowski J."/>
            <person name="Ruckert C."/>
        </authorList>
    </citation>
    <scope>NUCLEOTIDE SEQUENCE</scope>
    <source>
        <strain evidence="2">KCTC 12988</strain>
    </source>
</reference>
<evidence type="ECO:0000259" key="1">
    <source>
        <dbReference type="PROSITE" id="PS50146"/>
    </source>
</evidence>
<dbReference type="InterPro" id="IPR017438">
    <property type="entry name" value="ATP-NAD_kinase_N"/>
</dbReference>
<sequence>MRYQLVINRASGSGILDNQEGQERLVSIFAEAGHEVTVQVVDPSHLDRALTDALASDCDGIIIGGGDGSITSTADRVAQSDKVLGVLPLGTFNLEARDLGISLDPFEAARELATAEVKKIDLLRVNEFPCLCTMVIGFYPIAAKMRKDIHGSAWWRKSLQIPLQMTQIATRCPVLDLTLRTDGQTVRRKTRATAFSPGEYVDEFGLIPRRENLASGKLFTYISEHLTRAQLWKLSLDFLTGRLFSTEGMTVLDCEELTLNAGKRGQIPAMIDGEIVRLQLPCQIRVEPAALSILVPSQP</sequence>
<dbReference type="EMBL" id="BMXI01000001">
    <property type="protein sequence ID" value="GHC42266.1"/>
    <property type="molecule type" value="Genomic_DNA"/>
</dbReference>
<dbReference type="GO" id="GO:0016301">
    <property type="term" value="F:kinase activity"/>
    <property type="evidence" value="ECO:0007669"/>
    <property type="project" value="UniProtKB-KW"/>
</dbReference>
<evidence type="ECO:0000313" key="3">
    <source>
        <dbReference type="Proteomes" id="UP000644507"/>
    </source>
</evidence>
<keyword evidence="2" id="KW-0418">Kinase</keyword>
<dbReference type="InterPro" id="IPR045540">
    <property type="entry name" value="YegS/DAGK_C"/>
</dbReference>
<evidence type="ECO:0000313" key="2">
    <source>
        <dbReference type="EMBL" id="GHC42266.1"/>
    </source>
</evidence>
<dbReference type="Proteomes" id="UP000644507">
    <property type="component" value="Unassembled WGS sequence"/>
</dbReference>
<dbReference type="SUPFAM" id="SSF111331">
    <property type="entry name" value="NAD kinase/diacylglycerol kinase-like"/>
    <property type="match status" value="1"/>
</dbReference>
<name>A0A918WF39_9BACT</name>
<dbReference type="InterPro" id="IPR001206">
    <property type="entry name" value="Diacylglycerol_kinase_cat_dom"/>
</dbReference>
<dbReference type="RefSeq" id="WP_189566857.1">
    <property type="nucleotide sequence ID" value="NZ_BMXI01000001.1"/>
</dbReference>
<dbReference type="AlphaFoldDB" id="A0A918WF39"/>
<feature type="domain" description="DAGKc" evidence="1">
    <location>
        <begin position="1"/>
        <end position="129"/>
    </location>
</feature>
<keyword evidence="3" id="KW-1185">Reference proteome</keyword>
<dbReference type="Gene3D" id="2.60.200.40">
    <property type="match status" value="1"/>
</dbReference>
<protein>
    <submittedName>
        <fullName evidence="2">Diacylglycerol kinase</fullName>
    </submittedName>
</protein>
<dbReference type="Pfam" id="PF19279">
    <property type="entry name" value="YegS_C"/>
    <property type="match status" value="1"/>
</dbReference>
<accession>A0A918WF39</accession>
<keyword evidence="2" id="KW-0808">Transferase</keyword>
<comment type="caution">
    <text evidence="2">The sequence shown here is derived from an EMBL/GenBank/DDBJ whole genome shotgun (WGS) entry which is preliminary data.</text>
</comment>
<proteinExistence type="predicted"/>
<dbReference type="Gene3D" id="3.40.50.10330">
    <property type="entry name" value="Probable inorganic polyphosphate/atp-NAD kinase, domain 1"/>
    <property type="match status" value="1"/>
</dbReference>
<organism evidence="2 3">
    <name type="scientific">Roseibacillus persicicus</name>
    <dbReference type="NCBI Taxonomy" id="454148"/>
    <lineage>
        <taxon>Bacteria</taxon>
        <taxon>Pseudomonadati</taxon>
        <taxon>Verrucomicrobiota</taxon>
        <taxon>Verrucomicrobiia</taxon>
        <taxon>Verrucomicrobiales</taxon>
        <taxon>Verrucomicrobiaceae</taxon>
        <taxon>Roseibacillus</taxon>
    </lineage>
</organism>
<dbReference type="PROSITE" id="PS50146">
    <property type="entry name" value="DAGK"/>
    <property type="match status" value="1"/>
</dbReference>
<gene>
    <name evidence="2" type="ORF">GCM10007100_04040</name>
</gene>